<keyword evidence="3" id="KW-1185">Reference proteome</keyword>
<dbReference type="Proteomes" id="UP000250235">
    <property type="component" value="Unassembled WGS sequence"/>
</dbReference>
<name>A0A2Z6ZUW8_9LAMI</name>
<dbReference type="EMBL" id="KV070156">
    <property type="protein sequence ID" value="KZV06649.1"/>
    <property type="molecule type" value="Genomic_DNA"/>
</dbReference>
<evidence type="ECO:0000313" key="3">
    <source>
        <dbReference type="Proteomes" id="UP000250235"/>
    </source>
</evidence>
<evidence type="ECO:0000313" key="2">
    <source>
        <dbReference type="EMBL" id="KZV06649.1"/>
    </source>
</evidence>
<feature type="region of interest" description="Disordered" evidence="1">
    <location>
        <begin position="32"/>
        <end position="58"/>
    </location>
</feature>
<gene>
    <name evidence="2" type="ORF">F511_45870</name>
</gene>
<dbReference type="AlphaFoldDB" id="A0A2Z6ZUW8"/>
<accession>A0A2Z6ZUW8</accession>
<proteinExistence type="predicted"/>
<feature type="compositionally biased region" description="Low complexity" evidence="1">
    <location>
        <begin position="44"/>
        <end position="57"/>
    </location>
</feature>
<reference evidence="2 3" key="1">
    <citation type="journal article" date="2015" name="Proc. Natl. Acad. Sci. U.S.A.">
        <title>The resurrection genome of Boea hygrometrica: A blueprint for survival of dehydration.</title>
        <authorList>
            <person name="Xiao L."/>
            <person name="Yang G."/>
            <person name="Zhang L."/>
            <person name="Yang X."/>
            <person name="Zhao S."/>
            <person name="Ji Z."/>
            <person name="Zhou Q."/>
            <person name="Hu M."/>
            <person name="Wang Y."/>
            <person name="Chen M."/>
            <person name="Xu Y."/>
            <person name="Jin H."/>
            <person name="Xiao X."/>
            <person name="Hu G."/>
            <person name="Bao F."/>
            <person name="Hu Y."/>
            <person name="Wan P."/>
            <person name="Li L."/>
            <person name="Deng X."/>
            <person name="Kuang T."/>
            <person name="Xiang C."/>
            <person name="Zhu J.K."/>
            <person name="Oliver M.J."/>
            <person name="He Y."/>
        </authorList>
    </citation>
    <scope>NUCLEOTIDE SEQUENCE [LARGE SCALE GENOMIC DNA]</scope>
    <source>
        <strain evidence="3">cv. XS01</strain>
    </source>
</reference>
<feature type="region of interest" description="Disordered" evidence="1">
    <location>
        <begin position="84"/>
        <end position="105"/>
    </location>
</feature>
<sequence length="105" mass="11224">MPDHLGTISPTLVGTKPDQLDTKAQFLLAPPRVAAPPEHISPTSSCWRNGGSGSRSRGTAEKLKIWSPAPGSAQFYGEIGTSTVEQLRPPNPIHDRNLNSFAGLH</sequence>
<organism evidence="2 3">
    <name type="scientific">Dorcoceras hygrometricum</name>
    <dbReference type="NCBI Taxonomy" id="472368"/>
    <lineage>
        <taxon>Eukaryota</taxon>
        <taxon>Viridiplantae</taxon>
        <taxon>Streptophyta</taxon>
        <taxon>Embryophyta</taxon>
        <taxon>Tracheophyta</taxon>
        <taxon>Spermatophyta</taxon>
        <taxon>Magnoliopsida</taxon>
        <taxon>eudicotyledons</taxon>
        <taxon>Gunneridae</taxon>
        <taxon>Pentapetalae</taxon>
        <taxon>asterids</taxon>
        <taxon>lamiids</taxon>
        <taxon>Lamiales</taxon>
        <taxon>Gesneriaceae</taxon>
        <taxon>Didymocarpoideae</taxon>
        <taxon>Trichosporeae</taxon>
        <taxon>Loxocarpinae</taxon>
        <taxon>Dorcoceras</taxon>
    </lineage>
</organism>
<protein>
    <submittedName>
        <fullName evidence="2">Uncharacterized protein</fullName>
    </submittedName>
</protein>
<evidence type="ECO:0000256" key="1">
    <source>
        <dbReference type="SAM" id="MobiDB-lite"/>
    </source>
</evidence>